<dbReference type="SUPFAM" id="SSF51735">
    <property type="entry name" value="NAD(P)-binding Rossmann-fold domains"/>
    <property type="match status" value="1"/>
</dbReference>
<dbReference type="NCBIfam" id="NF005559">
    <property type="entry name" value="PRK07231.1"/>
    <property type="match status" value="1"/>
</dbReference>
<protein>
    <submittedName>
        <fullName evidence="4">D-threitol dehydrogenase</fullName>
    </submittedName>
</protein>
<dbReference type="Pfam" id="PF13561">
    <property type="entry name" value="adh_short_C2"/>
    <property type="match status" value="1"/>
</dbReference>
<evidence type="ECO:0000313" key="5">
    <source>
        <dbReference type="Proteomes" id="UP000319263"/>
    </source>
</evidence>
<dbReference type="InterPro" id="IPR057326">
    <property type="entry name" value="KR_dom"/>
</dbReference>
<dbReference type="GO" id="GO:0016616">
    <property type="term" value="F:oxidoreductase activity, acting on the CH-OH group of donors, NAD or NADP as acceptor"/>
    <property type="evidence" value="ECO:0007669"/>
    <property type="project" value="UniProtKB-ARBA"/>
</dbReference>
<dbReference type="PANTHER" id="PTHR42760:SF115">
    <property type="entry name" value="3-OXOACYL-[ACYL-CARRIER-PROTEIN] REDUCTASE FABG"/>
    <property type="match status" value="1"/>
</dbReference>
<dbReference type="Proteomes" id="UP000319263">
    <property type="component" value="Chromosome"/>
</dbReference>
<dbReference type="KEGG" id="mik:FOE78_14225"/>
<sequence>MTDMDLEFGLTGKTALITGGAGGIGWAIAQTFAGNGARVAIADLNLDGATDRAAALGAPATAYRLDVTDPASVTDMVAAVIGDAGRIDVLVNSAGIGPLAPAEDLGLDVWDPTLAVNLRGTFLVAQAVGRQMLAQGGGSIINLASQAASAALDQHAAYCASKAGVLGLTRVLALEWGGRGVRTNAISPTVVMTELGRYAWTGAKGDAFRELIPAGRFAEPEEIAAAALFLASDNSLMINGIDLPVDGGFLAR</sequence>
<dbReference type="InterPro" id="IPR020904">
    <property type="entry name" value="Sc_DH/Rdtase_CS"/>
</dbReference>
<organism evidence="4 5">
    <name type="scientific">Microlunatus elymi</name>
    <dbReference type="NCBI Taxonomy" id="2596828"/>
    <lineage>
        <taxon>Bacteria</taxon>
        <taxon>Bacillati</taxon>
        <taxon>Actinomycetota</taxon>
        <taxon>Actinomycetes</taxon>
        <taxon>Propionibacteriales</taxon>
        <taxon>Propionibacteriaceae</taxon>
        <taxon>Microlunatus</taxon>
    </lineage>
</organism>
<dbReference type="AlphaFoldDB" id="A0A516Q0J0"/>
<proteinExistence type="inferred from homology"/>
<dbReference type="PRINTS" id="PR00081">
    <property type="entry name" value="GDHRDH"/>
</dbReference>
<evidence type="ECO:0000313" key="4">
    <source>
        <dbReference type="EMBL" id="QDP96918.1"/>
    </source>
</evidence>
<dbReference type="CDD" id="cd05233">
    <property type="entry name" value="SDR_c"/>
    <property type="match status" value="1"/>
</dbReference>
<evidence type="ECO:0000256" key="1">
    <source>
        <dbReference type="ARBA" id="ARBA00006484"/>
    </source>
</evidence>
<dbReference type="NCBIfam" id="NF005309">
    <property type="entry name" value="PRK06841.1"/>
    <property type="match status" value="1"/>
</dbReference>
<dbReference type="InterPro" id="IPR002347">
    <property type="entry name" value="SDR_fam"/>
</dbReference>
<dbReference type="PROSITE" id="PS00061">
    <property type="entry name" value="ADH_SHORT"/>
    <property type="match status" value="1"/>
</dbReference>
<dbReference type="PANTHER" id="PTHR42760">
    <property type="entry name" value="SHORT-CHAIN DEHYDROGENASES/REDUCTASES FAMILY MEMBER"/>
    <property type="match status" value="1"/>
</dbReference>
<dbReference type="SMART" id="SM00822">
    <property type="entry name" value="PKS_KR"/>
    <property type="match status" value="1"/>
</dbReference>
<feature type="domain" description="Ketoreductase" evidence="3">
    <location>
        <begin position="13"/>
        <end position="189"/>
    </location>
</feature>
<evidence type="ECO:0000259" key="3">
    <source>
        <dbReference type="SMART" id="SM00822"/>
    </source>
</evidence>
<comment type="similarity">
    <text evidence="1">Belongs to the short-chain dehydrogenases/reductases (SDR) family.</text>
</comment>
<keyword evidence="2" id="KW-0560">Oxidoreductase</keyword>
<dbReference type="PRINTS" id="PR00080">
    <property type="entry name" value="SDRFAMILY"/>
</dbReference>
<evidence type="ECO:0000256" key="2">
    <source>
        <dbReference type="ARBA" id="ARBA00023002"/>
    </source>
</evidence>
<dbReference type="FunFam" id="3.40.50.720:FF:000084">
    <property type="entry name" value="Short-chain dehydrogenase reductase"/>
    <property type="match status" value="1"/>
</dbReference>
<dbReference type="Gene3D" id="3.40.50.720">
    <property type="entry name" value="NAD(P)-binding Rossmann-like Domain"/>
    <property type="match status" value="1"/>
</dbReference>
<gene>
    <name evidence="4" type="ORF">FOE78_14225</name>
</gene>
<dbReference type="OrthoDB" id="517007at2"/>
<reference evidence="4 5" key="1">
    <citation type="submission" date="2019-07" db="EMBL/GenBank/DDBJ databases">
        <title>Microlunatus dokdonensis sp. nov. isolated from the rhizospheric soil of the wild plant Elymus tsukushiensis.</title>
        <authorList>
            <person name="Ghim S.-Y."/>
            <person name="Hwang Y.-J."/>
            <person name="Son J.-S."/>
            <person name="Shin J.-H."/>
        </authorList>
    </citation>
    <scope>NUCLEOTIDE SEQUENCE [LARGE SCALE GENOMIC DNA]</scope>
    <source>
        <strain evidence="4 5">KUDC0627</strain>
    </source>
</reference>
<name>A0A516Q0J0_9ACTN</name>
<keyword evidence="5" id="KW-1185">Reference proteome</keyword>
<accession>A0A516Q0J0</accession>
<dbReference type="EMBL" id="CP041692">
    <property type="protein sequence ID" value="QDP96918.1"/>
    <property type="molecule type" value="Genomic_DNA"/>
</dbReference>
<dbReference type="InterPro" id="IPR036291">
    <property type="entry name" value="NAD(P)-bd_dom_sf"/>
</dbReference>